<evidence type="ECO:0000313" key="2">
    <source>
        <dbReference type="EMBL" id="SFR42142.1"/>
    </source>
</evidence>
<proteinExistence type="predicted"/>
<dbReference type="AlphaFoldDB" id="A0A1I6GIW9"/>
<protein>
    <submittedName>
        <fullName evidence="2">Uncharacterized protein</fullName>
    </submittedName>
</protein>
<feature type="region of interest" description="Disordered" evidence="1">
    <location>
        <begin position="101"/>
        <end position="121"/>
    </location>
</feature>
<evidence type="ECO:0000256" key="1">
    <source>
        <dbReference type="SAM" id="MobiDB-lite"/>
    </source>
</evidence>
<sequence length="121" mass="13340">MPDRARWTGTHSYRRHSHDEIIERGEEFEPTEQEWAAFGDSLDPVAVDDADGEDGEEEDGNEDVELEAPFDPSEKTIDELEAALADGELSEAELKALLEAEKSGKHRNGATDVLDDALSEA</sequence>
<name>A0A1I6GIW9_9EURY</name>
<evidence type="ECO:0000313" key="3">
    <source>
        <dbReference type="Proteomes" id="UP000198531"/>
    </source>
</evidence>
<dbReference type="STRING" id="553469.SAMN04487947_1229"/>
<reference evidence="3" key="1">
    <citation type="submission" date="2016-10" db="EMBL/GenBank/DDBJ databases">
        <authorList>
            <person name="Varghese N."/>
            <person name="Submissions S."/>
        </authorList>
    </citation>
    <scope>NUCLEOTIDE SEQUENCE [LARGE SCALE GENOMIC DNA]</scope>
    <source>
        <strain evidence="3">CGMCC 1.7736</strain>
    </source>
</reference>
<keyword evidence="3" id="KW-1185">Reference proteome</keyword>
<accession>A0A1I6GIW9</accession>
<feature type="region of interest" description="Disordered" evidence="1">
    <location>
        <begin position="36"/>
        <end position="73"/>
    </location>
</feature>
<gene>
    <name evidence="2" type="ORF">SAMN04487947_1229</name>
</gene>
<organism evidence="2 3">
    <name type="scientific">Halogeometricum rufum</name>
    <dbReference type="NCBI Taxonomy" id="553469"/>
    <lineage>
        <taxon>Archaea</taxon>
        <taxon>Methanobacteriati</taxon>
        <taxon>Methanobacteriota</taxon>
        <taxon>Stenosarchaea group</taxon>
        <taxon>Halobacteria</taxon>
        <taxon>Halobacteriales</taxon>
        <taxon>Haloferacaceae</taxon>
        <taxon>Halogeometricum</taxon>
    </lineage>
</organism>
<feature type="region of interest" description="Disordered" evidence="1">
    <location>
        <begin position="1"/>
        <end position="22"/>
    </location>
</feature>
<dbReference type="Proteomes" id="UP000198531">
    <property type="component" value="Unassembled WGS sequence"/>
</dbReference>
<dbReference type="RefSeq" id="WP_089805559.1">
    <property type="nucleotide sequence ID" value="NZ_FOYT01000001.1"/>
</dbReference>
<dbReference type="EMBL" id="FOYT01000001">
    <property type="protein sequence ID" value="SFR42142.1"/>
    <property type="molecule type" value="Genomic_DNA"/>
</dbReference>
<feature type="compositionally biased region" description="Acidic residues" evidence="1">
    <location>
        <begin position="46"/>
        <end position="68"/>
    </location>
</feature>